<organism evidence="1 2">
    <name type="scientific">Panagrolaimus superbus</name>
    <dbReference type="NCBI Taxonomy" id="310955"/>
    <lineage>
        <taxon>Eukaryota</taxon>
        <taxon>Metazoa</taxon>
        <taxon>Ecdysozoa</taxon>
        <taxon>Nematoda</taxon>
        <taxon>Chromadorea</taxon>
        <taxon>Rhabditida</taxon>
        <taxon>Tylenchina</taxon>
        <taxon>Panagrolaimomorpha</taxon>
        <taxon>Panagrolaimoidea</taxon>
        <taxon>Panagrolaimidae</taxon>
        <taxon>Panagrolaimus</taxon>
    </lineage>
</organism>
<evidence type="ECO:0000313" key="2">
    <source>
        <dbReference type="WBParaSite" id="PSU_v2.g12366.t1"/>
    </source>
</evidence>
<accession>A0A914XYS1</accession>
<dbReference type="WBParaSite" id="PSU_v2.g12366.t1">
    <property type="protein sequence ID" value="PSU_v2.g12366.t1"/>
    <property type="gene ID" value="PSU_v2.g12366"/>
</dbReference>
<reference evidence="2" key="1">
    <citation type="submission" date="2022-11" db="UniProtKB">
        <authorList>
            <consortium name="WormBaseParasite"/>
        </authorList>
    </citation>
    <scope>IDENTIFICATION</scope>
</reference>
<keyword evidence="1" id="KW-1185">Reference proteome</keyword>
<proteinExistence type="predicted"/>
<evidence type="ECO:0000313" key="1">
    <source>
        <dbReference type="Proteomes" id="UP000887577"/>
    </source>
</evidence>
<dbReference type="Proteomes" id="UP000887577">
    <property type="component" value="Unplaced"/>
</dbReference>
<name>A0A914XYS1_9BILA</name>
<dbReference type="AlphaFoldDB" id="A0A914XYS1"/>
<protein>
    <submittedName>
        <fullName evidence="2">BTB domain-containing protein</fullName>
    </submittedName>
</protein>
<sequence>MANPAHAIFFEEAIEERALEPIPENISFTFGWVFSVPNADTDIRMIQTSFGTNFKAGACEWNVQLRLRQSPFSLSGFGGHPRRRAHHSMSQAHIMVETARNTKILGGSCRIAYTVYHDEDMRLELHSSPKVDAIASSGMITDGLRFRTPSGQYIEKLVAAFKKNEGKKIVVYIEMILPSRYFLRHFEETSIFAHRRLHGYPSDIEQDFRFDFSTNGDYTIKCPDGDLKANRQALYLSSLFFRNFLPSSHSKEFIVRHRIDAVKPIIWYFHSLCFEMPATYDFEFVRRIIDAIEFFHPISKLELMNGVHRSLCQKLADEESPNFDTVLRMASIASRHRFQELKNMACSLLANEFYGKFKAIFPQGEQNIANPQYRDLFMTQHFIGQTPFDYVEKIYRSGFRTNVIMP</sequence>